<keyword evidence="17" id="KW-1185">Reference proteome</keyword>
<dbReference type="Gene3D" id="1.25.40.20">
    <property type="entry name" value="Ankyrin repeat-containing domain"/>
    <property type="match status" value="2"/>
</dbReference>
<comment type="catalytic activity">
    <reaction evidence="12">
        <text>L-seryl-[protein] + ATP = O-phospho-L-seryl-[protein] + ADP + H(+)</text>
        <dbReference type="Rhea" id="RHEA:17989"/>
        <dbReference type="Rhea" id="RHEA-COMP:9863"/>
        <dbReference type="Rhea" id="RHEA-COMP:11604"/>
        <dbReference type="ChEBI" id="CHEBI:15378"/>
        <dbReference type="ChEBI" id="CHEBI:29999"/>
        <dbReference type="ChEBI" id="CHEBI:30616"/>
        <dbReference type="ChEBI" id="CHEBI:83421"/>
        <dbReference type="ChEBI" id="CHEBI:456216"/>
        <dbReference type="EC" id="2.7.11.1"/>
    </reaction>
</comment>
<feature type="region of interest" description="Disordered" evidence="14">
    <location>
        <begin position="645"/>
        <end position="818"/>
    </location>
</feature>
<dbReference type="InterPro" id="IPR036770">
    <property type="entry name" value="Ankyrin_rpt-contain_sf"/>
</dbReference>
<dbReference type="CDD" id="cd00180">
    <property type="entry name" value="PKc"/>
    <property type="match status" value="1"/>
</dbReference>
<comment type="caution">
    <text evidence="16">The sequence shown here is derived from an EMBL/GenBank/DDBJ whole genome shotgun (WGS) entry which is preliminary data.</text>
</comment>
<comment type="subunit">
    <text evidence="3">Component of the EKC/KEOPS complex composed of at least BUD32, CGI121, GON7, KAE1 and PCC1; the whole complex dimerizes.</text>
</comment>
<dbReference type="InterPro" id="IPR002110">
    <property type="entry name" value="Ankyrin_rpt"/>
</dbReference>
<dbReference type="Pfam" id="PF00023">
    <property type="entry name" value="Ank"/>
    <property type="match status" value="2"/>
</dbReference>
<protein>
    <recommendedName>
        <fullName evidence="6">EKC/KEOPS complex subunit BUD32</fullName>
        <ecNumber evidence="4">2.7.11.1</ecNumber>
    </recommendedName>
    <alternativeName>
        <fullName evidence="9 10">Atypical Serine/threonine protein kinase BUD32</fullName>
    </alternativeName>
    <alternativeName>
        <fullName evidence="5">EKC/KEOPS complex subunit bud32</fullName>
    </alternativeName>
</protein>
<dbReference type="SUPFAM" id="SSF48403">
    <property type="entry name" value="Ankyrin repeat"/>
    <property type="match status" value="1"/>
</dbReference>
<dbReference type="PROSITE" id="PS50088">
    <property type="entry name" value="ANK_REPEAT"/>
    <property type="match status" value="2"/>
</dbReference>
<dbReference type="InterPro" id="IPR051573">
    <property type="entry name" value="Ankyrin-SOCS_box_domain"/>
</dbReference>
<sequence length="1281" mass="143840">MQALSWIARGEWASKPRSAPQGILTIEEIHANLHRVCQPPAGSAASSGQRISQNMVRKIQIYLQILDSRAERYDGRKWNLRPRIYAILNRIGATSLMDDFIRENLTDFNLPFNEQTLPKFVDAHVRQYFFAVQDFYLTDAKDIESEKSLHMMLPDSGDVYFVPERPLGQGGYGGVDLVFSRLSIEKFARKRVLRCRGSEQSQQSLIRELQALRKLDHRHLVHIIGSYSDPHYIAYLMKPVADLTLDEFLNTPHTFGGKEKLILRRFYGCLAGAMNYLFTEGIRHRDFTARNVLIDSAGEVYVSDFGSSYNWSTKANSKTRHRNVPTSPDYMAPELAKGGEHGTKSDMWSLGLVYLEMTTKLLDHRPSEMRRRIRDAASKNKTQPYPHANLPVIHSWMQFLGSTGSDPDYDREPLSWIRELLYAESEHRLTTAQLMKYILESPSFGVFCCLKCQDDFQSESFAYTSPRPIRKESNEESKRTRETVEAFFESDPAEHLFQGMSEKRTDSIKQWIEDTAPSDMFSTAELPGTGFSAEPAGDDEDLMPPDNMFSDQLLYSSYEYEYYNPTGITTSYLGSGPGRYFADNQIASQNSEPVELLADTTWSAEPESQTPSRREEKKEVVLRDSGLGFLEYVSDSSDSEKAVQLFEEVSDRSSVNSGEEEEEDGAALRDDPLCSFLTEDSPTPKRFTAPVDSSDILFDEEVDLSDKENPWDEASDKSEAEVTPEAVTPDSGEPQAPEDGTAKGVEPQIINKPQLQATVEEERDSQDLGVSDKPFVVTSDEKDTPDRQPDKPQDPEPLTETQTKAREPNTGEPPIATEFAPAMPIRKKTKKRARIAVPEIVVEPAADPPPQSPRRSFYDSPFVPPHKRNSLVPDDVRKLMDNTWEMASSAPTSVMSEGSMDKISRFFFLIPNDAQIESLLSMHCKKGSAHAVRVILEKTTSPKKPLRPRQFFIPLLHAVRGASSRHNKCVRALLAAGVNPNARTKRTGVTPLHIALEHNYFKGYTNLIWLLLNGTTPADPNRPDRSGELPLSTLFTGPDTEPLEPHRRGALIMLLKADARPDFKLPGTGNTPLHSAVRRRDPVAVAMLLYKGADVNAENSSGTTPLQITANQFRRDISDEHAEVLDHLLDPQYKVKVDQPAGALQRTPLHWAVIAGCPYAVNKLLDAGAKVKRRDKDGRTAMELAIRNVGKIFGKSETTREAVADHVAIMRALVEKGAGERWMLEEGRCPVETAARGDGKLLEDLLSHGMRTDQRYGEMTVEEFVNRYGSEAAKWTLQVCQ</sequence>
<reference evidence="16" key="1">
    <citation type="submission" date="2023-06" db="EMBL/GenBank/DDBJ databases">
        <title>Genome-scale phylogeny and comparative genomics of the fungal order Sordariales.</title>
        <authorList>
            <consortium name="Lawrence Berkeley National Laboratory"/>
            <person name="Hensen N."/>
            <person name="Bonometti L."/>
            <person name="Westerberg I."/>
            <person name="Brannstrom I.O."/>
            <person name="Guillou S."/>
            <person name="Cros-Aarteil S."/>
            <person name="Calhoun S."/>
            <person name="Haridas S."/>
            <person name="Kuo A."/>
            <person name="Mondo S."/>
            <person name="Pangilinan J."/>
            <person name="Riley R."/>
            <person name="Labutti K."/>
            <person name="Andreopoulos B."/>
            <person name="Lipzen A."/>
            <person name="Chen C."/>
            <person name="Yanf M."/>
            <person name="Daum C."/>
            <person name="Ng V."/>
            <person name="Clum A."/>
            <person name="Steindorff A."/>
            <person name="Ohm R."/>
            <person name="Martin F."/>
            <person name="Silar P."/>
            <person name="Natvig D."/>
            <person name="Lalanne C."/>
            <person name="Gautier V."/>
            <person name="Ament-Velasquez S.L."/>
            <person name="Kruys A."/>
            <person name="Hutchinson M.I."/>
            <person name="Powell A.J."/>
            <person name="Barry K."/>
            <person name="Miller A.N."/>
            <person name="Grigoriev I.V."/>
            <person name="Debuchy R."/>
            <person name="Gladieux P."/>
            <person name="Thoren M.H."/>
            <person name="Johannesson H."/>
        </authorList>
    </citation>
    <scope>NUCLEOTIDE SEQUENCE</scope>
    <source>
        <strain evidence="16">PSN4</strain>
    </source>
</reference>
<feature type="compositionally biased region" description="Polar residues" evidence="14">
    <location>
        <begin position="600"/>
        <end position="611"/>
    </location>
</feature>
<dbReference type="Gene3D" id="1.10.510.10">
    <property type="entry name" value="Transferase(Phosphotransferase) domain 1"/>
    <property type="match status" value="1"/>
</dbReference>
<organism evidence="16 17">
    <name type="scientific">Echria macrotheca</name>
    <dbReference type="NCBI Taxonomy" id="438768"/>
    <lineage>
        <taxon>Eukaryota</taxon>
        <taxon>Fungi</taxon>
        <taxon>Dikarya</taxon>
        <taxon>Ascomycota</taxon>
        <taxon>Pezizomycotina</taxon>
        <taxon>Sordariomycetes</taxon>
        <taxon>Sordariomycetidae</taxon>
        <taxon>Sordariales</taxon>
        <taxon>Schizotheciaceae</taxon>
        <taxon>Echria</taxon>
    </lineage>
</organism>
<feature type="compositionally biased region" description="Basic and acidic residues" evidence="14">
    <location>
        <begin position="779"/>
        <end position="794"/>
    </location>
</feature>
<feature type="region of interest" description="Disordered" evidence="14">
    <location>
        <begin position="600"/>
        <end position="619"/>
    </location>
</feature>
<dbReference type="PANTHER" id="PTHR24136:SF15">
    <property type="entry name" value="ANK_REP_REGION DOMAIN-CONTAINING PROTEIN"/>
    <property type="match status" value="1"/>
</dbReference>
<evidence type="ECO:0000256" key="1">
    <source>
        <dbReference type="ARBA" id="ARBA00003747"/>
    </source>
</evidence>
<dbReference type="GO" id="GO:0016567">
    <property type="term" value="P:protein ubiquitination"/>
    <property type="evidence" value="ECO:0007669"/>
    <property type="project" value="TreeGrafter"/>
</dbReference>
<feature type="repeat" description="ANK" evidence="13">
    <location>
        <begin position="1068"/>
        <end position="1100"/>
    </location>
</feature>
<dbReference type="PANTHER" id="PTHR24136">
    <property type="entry name" value="SOWAH (DROSOPHILA) HOMOLOG"/>
    <property type="match status" value="1"/>
</dbReference>
<evidence type="ECO:0000313" key="16">
    <source>
        <dbReference type="EMBL" id="KAK1760330.1"/>
    </source>
</evidence>
<proteinExistence type="inferred from homology"/>
<dbReference type="InterPro" id="IPR011009">
    <property type="entry name" value="Kinase-like_dom_sf"/>
</dbReference>
<feature type="compositionally biased region" description="Basic and acidic residues" evidence="14">
    <location>
        <begin position="704"/>
        <end position="720"/>
    </location>
</feature>
<dbReference type="SMART" id="SM00248">
    <property type="entry name" value="ANK"/>
    <property type="match status" value="7"/>
</dbReference>
<keyword evidence="7" id="KW-0677">Repeat</keyword>
<name>A0AAJ0BLT7_9PEZI</name>
<evidence type="ECO:0000256" key="3">
    <source>
        <dbReference type="ARBA" id="ARBA00011534"/>
    </source>
</evidence>
<evidence type="ECO:0000259" key="15">
    <source>
        <dbReference type="PROSITE" id="PS50011"/>
    </source>
</evidence>
<dbReference type="GO" id="GO:0005524">
    <property type="term" value="F:ATP binding"/>
    <property type="evidence" value="ECO:0007669"/>
    <property type="project" value="InterPro"/>
</dbReference>
<evidence type="ECO:0000256" key="5">
    <source>
        <dbReference type="ARBA" id="ARBA00013948"/>
    </source>
</evidence>
<dbReference type="PROSITE" id="PS50297">
    <property type="entry name" value="ANK_REP_REGION"/>
    <property type="match status" value="2"/>
</dbReference>
<dbReference type="EC" id="2.7.11.1" evidence="4"/>
<evidence type="ECO:0000256" key="11">
    <source>
        <dbReference type="ARBA" id="ARBA00047899"/>
    </source>
</evidence>
<evidence type="ECO:0000256" key="2">
    <source>
        <dbReference type="ARBA" id="ARBA00005949"/>
    </source>
</evidence>
<feature type="repeat" description="ANK" evidence="13">
    <location>
        <begin position="1144"/>
        <end position="1176"/>
    </location>
</feature>
<evidence type="ECO:0000256" key="12">
    <source>
        <dbReference type="ARBA" id="ARBA00048679"/>
    </source>
</evidence>
<comment type="function">
    <text evidence="1">Component of the EKC/KEOPS complex that is required for the formation of a threonylcarbamoyl group on adenosine at position 37 (t(6)A37) in tRNAs that read codons beginning with adenine. The complex is probably involved in the transfer of the threonylcarbamoyl moiety of threonylcarbamoyl-AMP (TC-AMP) to the N6 group of A37. BUD32 has ATPase activity in the context of the EKC/KEOPS complex and likely plays a supporting role to the catalytic subunit KAE1. The EKC/KEOPS complex also promotes both telomere uncapping and telomere elongation. The complex is required for efficient recruitment of transcriptional coactivators.</text>
</comment>
<evidence type="ECO:0000256" key="10">
    <source>
        <dbReference type="ARBA" id="ARBA00033194"/>
    </source>
</evidence>
<dbReference type="Pfam" id="PF13637">
    <property type="entry name" value="Ank_4"/>
    <property type="match status" value="1"/>
</dbReference>
<gene>
    <name evidence="16" type="ORF">QBC47DRAFT_456096</name>
</gene>
<comment type="similarity">
    <text evidence="2">Belongs to the ankyrin SOCS box (ASB) family.</text>
</comment>
<evidence type="ECO:0000256" key="9">
    <source>
        <dbReference type="ARBA" id="ARBA00030980"/>
    </source>
</evidence>
<dbReference type="InterPro" id="IPR000719">
    <property type="entry name" value="Prot_kinase_dom"/>
</dbReference>
<feature type="region of interest" description="Disordered" evidence="14">
    <location>
        <begin position="843"/>
        <end position="870"/>
    </location>
</feature>
<dbReference type="PROSITE" id="PS00109">
    <property type="entry name" value="PROTEIN_KINASE_TYR"/>
    <property type="match status" value="1"/>
</dbReference>
<evidence type="ECO:0000256" key="13">
    <source>
        <dbReference type="PROSITE-ProRule" id="PRU00023"/>
    </source>
</evidence>
<evidence type="ECO:0000256" key="8">
    <source>
        <dbReference type="ARBA" id="ARBA00023043"/>
    </source>
</evidence>
<dbReference type="GO" id="GO:0004674">
    <property type="term" value="F:protein serine/threonine kinase activity"/>
    <property type="evidence" value="ECO:0007669"/>
    <property type="project" value="UniProtKB-EC"/>
</dbReference>
<dbReference type="InterPro" id="IPR008266">
    <property type="entry name" value="Tyr_kinase_AS"/>
</dbReference>
<keyword evidence="8 13" id="KW-0040">ANK repeat</keyword>
<dbReference type="Pfam" id="PF00069">
    <property type="entry name" value="Pkinase"/>
    <property type="match status" value="1"/>
</dbReference>
<dbReference type="Proteomes" id="UP001239445">
    <property type="component" value="Unassembled WGS sequence"/>
</dbReference>
<accession>A0AAJ0BLT7</accession>
<evidence type="ECO:0000256" key="6">
    <source>
        <dbReference type="ARBA" id="ARBA00019973"/>
    </source>
</evidence>
<feature type="domain" description="Protein kinase" evidence="15">
    <location>
        <begin position="161"/>
        <end position="444"/>
    </location>
</feature>
<evidence type="ECO:0000256" key="4">
    <source>
        <dbReference type="ARBA" id="ARBA00012513"/>
    </source>
</evidence>
<dbReference type="Gene3D" id="3.30.200.20">
    <property type="entry name" value="Phosphorylase Kinase, domain 1"/>
    <property type="match status" value="1"/>
</dbReference>
<dbReference type="SUPFAM" id="SSF56112">
    <property type="entry name" value="Protein kinase-like (PK-like)"/>
    <property type="match status" value="1"/>
</dbReference>
<evidence type="ECO:0000313" key="17">
    <source>
        <dbReference type="Proteomes" id="UP001239445"/>
    </source>
</evidence>
<comment type="catalytic activity">
    <reaction evidence="11">
        <text>L-threonyl-[protein] + ATP = O-phospho-L-threonyl-[protein] + ADP + H(+)</text>
        <dbReference type="Rhea" id="RHEA:46608"/>
        <dbReference type="Rhea" id="RHEA-COMP:11060"/>
        <dbReference type="Rhea" id="RHEA-COMP:11605"/>
        <dbReference type="ChEBI" id="CHEBI:15378"/>
        <dbReference type="ChEBI" id="CHEBI:30013"/>
        <dbReference type="ChEBI" id="CHEBI:30616"/>
        <dbReference type="ChEBI" id="CHEBI:61977"/>
        <dbReference type="ChEBI" id="CHEBI:456216"/>
        <dbReference type="EC" id="2.7.11.1"/>
    </reaction>
</comment>
<dbReference type="GO" id="GO:0045732">
    <property type="term" value="P:positive regulation of protein catabolic process"/>
    <property type="evidence" value="ECO:0007669"/>
    <property type="project" value="TreeGrafter"/>
</dbReference>
<dbReference type="EMBL" id="MU839827">
    <property type="protein sequence ID" value="KAK1760330.1"/>
    <property type="molecule type" value="Genomic_DNA"/>
</dbReference>
<evidence type="ECO:0000256" key="7">
    <source>
        <dbReference type="ARBA" id="ARBA00022737"/>
    </source>
</evidence>
<dbReference type="PROSITE" id="PS50011">
    <property type="entry name" value="PROTEIN_KINASE_DOM"/>
    <property type="match status" value="1"/>
</dbReference>
<evidence type="ECO:0000256" key="14">
    <source>
        <dbReference type="SAM" id="MobiDB-lite"/>
    </source>
</evidence>